<dbReference type="EMBL" id="FMJD01000007">
    <property type="protein sequence ID" value="SCM75694.1"/>
    <property type="molecule type" value="Genomic_DNA"/>
</dbReference>
<proteinExistence type="predicted"/>
<reference evidence="1" key="1">
    <citation type="submission" date="2016-08" db="EMBL/GenBank/DDBJ databases">
        <authorList>
            <person name="Seilhamer J.J."/>
        </authorList>
    </citation>
    <scope>NUCLEOTIDE SEQUENCE</scope>
    <source>
        <strain evidence="1">86</strain>
    </source>
</reference>
<gene>
    <name evidence="1" type="ORF">KL86PLE_30141</name>
</gene>
<protein>
    <recommendedName>
        <fullName evidence="2">DUF1127 domain-containing protein</fullName>
    </recommendedName>
</protein>
<dbReference type="AlphaFoldDB" id="A0A212LDP3"/>
<name>A0A212LDP3_9HYPH</name>
<sequence>MTMTCVDQSMVRRYRGRAIFLPLLAALADSFGSFQRWRNGKVEDLNDHMLRDIGLADGRATEAAMRRAAGHRGGMDRF</sequence>
<accession>A0A212LDP3</accession>
<organism evidence="1">
    <name type="scientific">uncultured Pleomorphomonas sp</name>
    <dbReference type="NCBI Taxonomy" id="442121"/>
    <lineage>
        <taxon>Bacteria</taxon>
        <taxon>Pseudomonadati</taxon>
        <taxon>Pseudomonadota</taxon>
        <taxon>Alphaproteobacteria</taxon>
        <taxon>Hyphomicrobiales</taxon>
        <taxon>Pleomorphomonadaceae</taxon>
        <taxon>Pleomorphomonas</taxon>
        <taxon>environmental samples</taxon>
    </lineage>
</organism>
<evidence type="ECO:0000313" key="1">
    <source>
        <dbReference type="EMBL" id="SCM75694.1"/>
    </source>
</evidence>
<evidence type="ECO:0008006" key="2">
    <source>
        <dbReference type="Google" id="ProtNLM"/>
    </source>
</evidence>